<dbReference type="Proteomes" id="UP000297396">
    <property type="component" value="Unassembled WGS sequence"/>
</dbReference>
<keyword evidence="1" id="KW-1133">Transmembrane helix</keyword>
<organism evidence="2 3">
    <name type="scientific">Muribacter muris</name>
    <dbReference type="NCBI Taxonomy" id="67855"/>
    <lineage>
        <taxon>Bacteria</taxon>
        <taxon>Pseudomonadati</taxon>
        <taxon>Pseudomonadota</taxon>
        <taxon>Gammaproteobacteria</taxon>
        <taxon>Pasteurellales</taxon>
        <taxon>Pasteurellaceae</taxon>
        <taxon>Muribacter</taxon>
    </lineage>
</organism>
<proteinExistence type="predicted"/>
<dbReference type="AlphaFoldDB" id="A0A4Y9K330"/>
<feature type="transmembrane region" description="Helical" evidence="1">
    <location>
        <begin position="32"/>
        <end position="52"/>
    </location>
</feature>
<protein>
    <submittedName>
        <fullName evidence="2">Uncharacterized protein</fullName>
    </submittedName>
</protein>
<keyword evidence="1" id="KW-0812">Transmembrane</keyword>
<dbReference type="RefSeq" id="WP_135055213.1">
    <property type="nucleotide sequence ID" value="NZ_JADGLC010000006.1"/>
</dbReference>
<dbReference type="EMBL" id="SPPA01000006">
    <property type="protein sequence ID" value="TFV11942.1"/>
    <property type="molecule type" value="Genomic_DNA"/>
</dbReference>
<feature type="transmembrane region" description="Helical" evidence="1">
    <location>
        <begin position="84"/>
        <end position="109"/>
    </location>
</feature>
<evidence type="ECO:0000313" key="2">
    <source>
        <dbReference type="EMBL" id="TFV11942.1"/>
    </source>
</evidence>
<gene>
    <name evidence="2" type="ORF">E4T80_04145</name>
</gene>
<feature type="transmembrane region" description="Helical" evidence="1">
    <location>
        <begin position="118"/>
        <end position="140"/>
    </location>
</feature>
<evidence type="ECO:0000256" key="1">
    <source>
        <dbReference type="SAM" id="Phobius"/>
    </source>
</evidence>
<evidence type="ECO:0000313" key="3">
    <source>
        <dbReference type="Proteomes" id="UP000297396"/>
    </source>
</evidence>
<keyword evidence="1" id="KW-0472">Membrane</keyword>
<accession>A0A4Y9K330</accession>
<comment type="caution">
    <text evidence="2">The sequence shown here is derived from an EMBL/GenBank/DDBJ whole genome shotgun (WGS) entry which is preliminary data.</text>
</comment>
<feature type="transmembrane region" description="Helical" evidence="1">
    <location>
        <begin position="7"/>
        <end position="26"/>
    </location>
</feature>
<name>A0A4Y9K330_9PAST</name>
<sequence>MKSEKYIAILSVVFAVFIPVLHSFYLSRELDVFSVLVLSVPVFFACILYAGISQNAVTGAGLTVLVIYFGFHLFIANLDKDEQIGLWLIFYPINSIGAFITSGIGYLLLKQECIKKPFWIIALSSGLTLIGFGLPFLLMVL</sequence>
<reference evidence="2 3" key="1">
    <citation type="submission" date="2019-03" db="EMBL/GenBank/DDBJ databases">
        <title>Diversity of the mouse oral microbiome.</title>
        <authorList>
            <person name="Joseph S."/>
            <person name="Aduse-Opoku J."/>
            <person name="Curtis M."/>
            <person name="Wade W."/>
            <person name="Hashim A."/>
        </authorList>
    </citation>
    <scope>NUCLEOTIDE SEQUENCE [LARGE SCALE GENOMIC DNA]</scope>
    <source>
        <strain evidence="2 3">WT12</strain>
    </source>
</reference>
<feature type="transmembrane region" description="Helical" evidence="1">
    <location>
        <begin position="59"/>
        <end position="78"/>
    </location>
</feature>